<keyword evidence="4" id="KW-1185">Reference proteome</keyword>
<dbReference type="InterPro" id="IPR005814">
    <property type="entry name" value="Aminotrans_3"/>
</dbReference>
<gene>
    <name evidence="3" type="ORF">AMK59_254</name>
</gene>
<dbReference type="OrthoDB" id="10261433at2759"/>
<dbReference type="Gene3D" id="3.90.1150.10">
    <property type="entry name" value="Aspartate Aminotransferase, domain 1"/>
    <property type="match status" value="1"/>
</dbReference>
<evidence type="ECO:0000313" key="4">
    <source>
        <dbReference type="Proteomes" id="UP000051574"/>
    </source>
</evidence>
<keyword evidence="2" id="KW-0663">Pyridoxal phosphate</keyword>
<dbReference type="PANTHER" id="PTHR45688:SF13">
    <property type="entry name" value="ALANINE--GLYOXYLATE AMINOTRANSFERASE 2-LIKE"/>
    <property type="match status" value="1"/>
</dbReference>
<feature type="non-terminal residue" evidence="3">
    <location>
        <position position="1"/>
    </location>
</feature>
<comment type="similarity">
    <text evidence="1">Belongs to the class-III pyridoxal-phosphate-dependent aminotransferase family.</text>
</comment>
<dbReference type="Gene3D" id="3.40.640.10">
    <property type="entry name" value="Type I PLP-dependent aspartate aminotransferase-like (Major domain)"/>
    <property type="match status" value="1"/>
</dbReference>
<evidence type="ECO:0000313" key="3">
    <source>
        <dbReference type="EMBL" id="KRT84027.1"/>
    </source>
</evidence>
<reference evidence="3 4" key="1">
    <citation type="submission" date="2015-09" db="EMBL/GenBank/DDBJ databases">
        <title>Draft genome of the scarab beetle Oryctes borbonicus.</title>
        <authorList>
            <person name="Meyer J.M."/>
            <person name="Markov G.V."/>
            <person name="Baskaran P."/>
            <person name="Herrmann M."/>
            <person name="Sommer R.J."/>
            <person name="Roedelsperger C."/>
        </authorList>
    </citation>
    <scope>NUCLEOTIDE SEQUENCE [LARGE SCALE GENOMIC DNA]</scope>
    <source>
        <strain evidence="3">OB123</strain>
        <tissue evidence="3">Whole animal</tissue>
    </source>
</reference>
<sequence>KTRMCEIFRAATYIDPKGIRNHRIERCRPSKYVKSKLGHREIYFNLSNLNARETSNMEQMSKSETIALREKYIGPSCQLFFKKDPIKIVRARGQYMFDEKGDAYLDCINNVCHVGHCHPDVVKAACNQIATLNTNNRFLHDEIVLCAERILSTMPDELSVCYFVNSGSEANDLAIRLAQIHTGNKDIISLEQ</sequence>
<evidence type="ECO:0008006" key="5">
    <source>
        <dbReference type="Google" id="ProtNLM"/>
    </source>
</evidence>
<dbReference type="AlphaFoldDB" id="A0A0T6BA08"/>
<protein>
    <recommendedName>
        <fullName evidence="5">Aminotransferase class-III</fullName>
    </recommendedName>
</protein>
<dbReference type="EMBL" id="LJIG01002913">
    <property type="protein sequence ID" value="KRT84027.1"/>
    <property type="molecule type" value="Genomic_DNA"/>
</dbReference>
<dbReference type="InterPro" id="IPR015421">
    <property type="entry name" value="PyrdxlP-dep_Trfase_major"/>
</dbReference>
<dbReference type="Proteomes" id="UP000051574">
    <property type="component" value="Unassembled WGS sequence"/>
</dbReference>
<evidence type="ECO:0000256" key="1">
    <source>
        <dbReference type="ARBA" id="ARBA00008954"/>
    </source>
</evidence>
<comment type="caution">
    <text evidence="3">The sequence shown here is derived from an EMBL/GenBank/DDBJ whole genome shotgun (WGS) entry which is preliminary data.</text>
</comment>
<dbReference type="SUPFAM" id="SSF53383">
    <property type="entry name" value="PLP-dependent transferases"/>
    <property type="match status" value="1"/>
</dbReference>
<dbReference type="GO" id="GO:0030170">
    <property type="term" value="F:pyridoxal phosphate binding"/>
    <property type="evidence" value="ECO:0007669"/>
    <property type="project" value="InterPro"/>
</dbReference>
<proteinExistence type="inferred from homology"/>
<accession>A0A0T6BA08</accession>
<dbReference type="Pfam" id="PF00202">
    <property type="entry name" value="Aminotran_3"/>
    <property type="match status" value="1"/>
</dbReference>
<dbReference type="GO" id="GO:0005739">
    <property type="term" value="C:mitochondrion"/>
    <property type="evidence" value="ECO:0007669"/>
    <property type="project" value="TreeGrafter"/>
</dbReference>
<name>A0A0T6BA08_9SCAR</name>
<dbReference type="PANTHER" id="PTHR45688">
    <property type="match status" value="1"/>
</dbReference>
<dbReference type="GO" id="GO:0008483">
    <property type="term" value="F:transaminase activity"/>
    <property type="evidence" value="ECO:0007669"/>
    <property type="project" value="InterPro"/>
</dbReference>
<dbReference type="InterPro" id="IPR015422">
    <property type="entry name" value="PyrdxlP-dep_Trfase_small"/>
</dbReference>
<evidence type="ECO:0000256" key="2">
    <source>
        <dbReference type="ARBA" id="ARBA00022898"/>
    </source>
</evidence>
<organism evidence="3 4">
    <name type="scientific">Oryctes borbonicus</name>
    <dbReference type="NCBI Taxonomy" id="1629725"/>
    <lineage>
        <taxon>Eukaryota</taxon>
        <taxon>Metazoa</taxon>
        <taxon>Ecdysozoa</taxon>
        <taxon>Arthropoda</taxon>
        <taxon>Hexapoda</taxon>
        <taxon>Insecta</taxon>
        <taxon>Pterygota</taxon>
        <taxon>Neoptera</taxon>
        <taxon>Endopterygota</taxon>
        <taxon>Coleoptera</taxon>
        <taxon>Polyphaga</taxon>
        <taxon>Scarabaeiformia</taxon>
        <taxon>Scarabaeidae</taxon>
        <taxon>Dynastinae</taxon>
        <taxon>Oryctes</taxon>
    </lineage>
</organism>
<dbReference type="InterPro" id="IPR015424">
    <property type="entry name" value="PyrdxlP-dep_Trfase"/>
</dbReference>